<evidence type="ECO:0000256" key="2">
    <source>
        <dbReference type="ARBA" id="ARBA00013211"/>
    </source>
</evidence>
<evidence type="ECO:0000259" key="6">
    <source>
        <dbReference type="SMART" id="SM00563"/>
    </source>
</evidence>
<sequence length="264" mass="30238">LSMLDYAFILFATIPILYRVPKVQYYVKFSVFFLLIFIGSFIYSIRLAFKGRRYENAWMFVKYLAFSGRMVGLNPVVEDDHLLSGEPCIYVLNHQSCIDVTGVGDIWPKRCSVVSKASLRFMGFLGIVMWLSKTISIDRSHHTDAISAMEKAAIEAKQDKVSVFIFPEGTRSDAGYLLPFKKGAFHMAIECQKFKFPIQPIVIEPYAKFLDHKKKLFKSATYKVKVLPKIDTKGMNKSQVDQLLNETREKMFAAFEMMKGTISN</sequence>
<dbReference type="EC" id="2.3.1.51" evidence="2"/>
<evidence type="ECO:0000256" key="5">
    <source>
        <dbReference type="SAM" id="Phobius"/>
    </source>
</evidence>
<feature type="non-terminal residue" evidence="7">
    <location>
        <position position="264"/>
    </location>
</feature>
<proteinExistence type="predicted"/>
<gene>
    <name evidence="7" type="ORF">MS3_07010</name>
</gene>
<organism evidence="7">
    <name type="scientific">Schistosoma haematobium</name>
    <name type="common">Blood fluke</name>
    <dbReference type="NCBI Taxonomy" id="6185"/>
    <lineage>
        <taxon>Eukaryota</taxon>
        <taxon>Metazoa</taxon>
        <taxon>Spiralia</taxon>
        <taxon>Lophotrochozoa</taxon>
        <taxon>Platyhelminthes</taxon>
        <taxon>Trematoda</taxon>
        <taxon>Digenea</taxon>
        <taxon>Strigeidida</taxon>
        <taxon>Schistosomatoidea</taxon>
        <taxon>Schistosomatidae</taxon>
        <taxon>Schistosoma</taxon>
    </lineage>
</organism>
<dbReference type="SUPFAM" id="SSF69593">
    <property type="entry name" value="Glycerol-3-phosphate (1)-acyltransferase"/>
    <property type="match status" value="1"/>
</dbReference>
<feature type="transmembrane region" description="Helical" evidence="5">
    <location>
        <begin position="29"/>
        <end position="49"/>
    </location>
</feature>
<evidence type="ECO:0000256" key="4">
    <source>
        <dbReference type="ARBA" id="ARBA00023315"/>
    </source>
</evidence>
<dbReference type="SMART" id="SM00563">
    <property type="entry name" value="PlsC"/>
    <property type="match status" value="1"/>
</dbReference>
<feature type="domain" description="Phospholipid/glycerol acyltransferase" evidence="6">
    <location>
        <begin position="88"/>
        <end position="206"/>
    </location>
</feature>
<dbReference type="EMBL" id="KL251047">
    <property type="protein sequence ID" value="KGB38615.1"/>
    <property type="molecule type" value="Genomic_DNA"/>
</dbReference>
<protein>
    <recommendedName>
        <fullName evidence="2">1-acylglycerol-3-phosphate O-acyltransferase</fullName>
        <ecNumber evidence="2">2.3.1.51</ecNumber>
    </recommendedName>
</protein>
<dbReference type="AlphaFoldDB" id="A0A094ZUS7"/>
<name>A0A094ZUS7_SCHHA</name>
<keyword evidence="5" id="KW-0812">Transmembrane</keyword>
<dbReference type="PANTHER" id="PTHR10434">
    <property type="entry name" value="1-ACYL-SN-GLYCEROL-3-PHOSPHATE ACYLTRANSFERASE"/>
    <property type="match status" value="1"/>
</dbReference>
<comment type="pathway">
    <text evidence="1">Phospholipid metabolism; CDP-diacylglycerol biosynthesis; CDP-diacylglycerol from sn-glycerol 3-phosphate: step 2/3.</text>
</comment>
<dbReference type="CDD" id="cd07989">
    <property type="entry name" value="LPLAT_AGPAT-like"/>
    <property type="match status" value="1"/>
</dbReference>
<feature type="non-terminal residue" evidence="7">
    <location>
        <position position="1"/>
    </location>
</feature>
<evidence type="ECO:0000256" key="3">
    <source>
        <dbReference type="ARBA" id="ARBA00022679"/>
    </source>
</evidence>
<dbReference type="InterPro" id="IPR002123">
    <property type="entry name" value="Plipid/glycerol_acylTrfase"/>
</dbReference>
<dbReference type="PANTHER" id="PTHR10434:SF11">
    <property type="entry name" value="1-ACYL-SN-GLYCEROL-3-PHOSPHATE ACYLTRANSFERASE"/>
    <property type="match status" value="1"/>
</dbReference>
<dbReference type="STRING" id="6185.A0A094ZUS7"/>
<dbReference type="GO" id="GO:0006654">
    <property type="term" value="P:phosphatidic acid biosynthetic process"/>
    <property type="evidence" value="ECO:0007669"/>
    <property type="project" value="TreeGrafter"/>
</dbReference>
<keyword evidence="4 7" id="KW-0012">Acyltransferase</keyword>
<evidence type="ECO:0000313" key="7">
    <source>
        <dbReference type="EMBL" id="KGB38615.1"/>
    </source>
</evidence>
<keyword evidence="5" id="KW-0472">Membrane</keyword>
<accession>A0A094ZUS7</accession>
<evidence type="ECO:0000256" key="1">
    <source>
        <dbReference type="ARBA" id="ARBA00004728"/>
    </source>
</evidence>
<keyword evidence="5" id="KW-1133">Transmembrane helix</keyword>
<keyword evidence="3 7" id="KW-0808">Transferase</keyword>
<dbReference type="GO" id="GO:0003841">
    <property type="term" value="F:1-acylglycerol-3-phosphate O-acyltransferase activity"/>
    <property type="evidence" value="ECO:0007669"/>
    <property type="project" value="UniProtKB-EC"/>
</dbReference>
<dbReference type="GO" id="GO:0005783">
    <property type="term" value="C:endoplasmic reticulum"/>
    <property type="evidence" value="ECO:0007669"/>
    <property type="project" value="TreeGrafter"/>
</dbReference>
<dbReference type="Pfam" id="PF01553">
    <property type="entry name" value="Acyltransferase"/>
    <property type="match status" value="1"/>
</dbReference>
<reference evidence="7" key="1">
    <citation type="journal article" date="2012" name="Nat. Genet.">
        <title>Whole-genome sequence of Schistosoma haematobium.</title>
        <authorList>
            <person name="Young N.D."/>
            <person name="Jex A.R."/>
            <person name="Li B."/>
            <person name="Liu S."/>
            <person name="Yang L."/>
            <person name="Xiong Z."/>
            <person name="Li Y."/>
            <person name="Cantacessi C."/>
            <person name="Hall R.S."/>
            <person name="Xu X."/>
            <person name="Chen F."/>
            <person name="Wu X."/>
            <person name="Zerlotini A."/>
            <person name="Oliveira G."/>
            <person name="Hofmann A."/>
            <person name="Zhang G."/>
            <person name="Fang X."/>
            <person name="Kang Y."/>
            <person name="Campbell B.E."/>
            <person name="Loukas A."/>
            <person name="Ranganathan S."/>
            <person name="Rollinson D."/>
            <person name="Rinaldi G."/>
            <person name="Brindley P.J."/>
            <person name="Yang H."/>
            <person name="Wang J."/>
            <person name="Wang J."/>
            <person name="Gasser R.B."/>
        </authorList>
    </citation>
    <scope>NUCLEOTIDE SEQUENCE [LARGE SCALE GENOMIC DNA]</scope>
</reference>